<dbReference type="Pfam" id="PF20153">
    <property type="entry name" value="DUF6535"/>
    <property type="match status" value="1"/>
</dbReference>
<dbReference type="OrthoDB" id="3235960at2759"/>
<feature type="transmembrane region" description="Helical" evidence="2">
    <location>
        <begin position="114"/>
        <end position="135"/>
    </location>
</feature>
<evidence type="ECO:0000256" key="2">
    <source>
        <dbReference type="SAM" id="Phobius"/>
    </source>
</evidence>
<feature type="region of interest" description="Disordered" evidence="1">
    <location>
        <begin position="1"/>
        <end position="21"/>
    </location>
</feature>
<dbReference type="InterPro" id="IPR045338">
    <property type="entry name" value="DUF6535"/>
</dbReference>
<keyword evidence="2" id="KW-1133">Transmembrane helix</keyword>
<keyword evidence="2" id="KW-0812">Transmembrane</keyword>
<feature type="transmembrane region" description="Helical" evidence="2">
    <location>
        <begin position="351"/>
        <end position="375"/>
    </location>
</feature>
<reference evidence="4 5" key="1">
    <citation type="journal article" date="2016" name="Mol. Biol. Evol.">
        <title>Comparative Genomics of Early-Diverging Mushroom-Forming Fungi Provides Insights into the Origins of Lignocellulose Decay Capabilities.</title>
        <authorList>
            <person name="Nagy L.G."/>
            <person name="Riley R."/>
            <person name="Tritt A."/>
            <person name="Adam C."/>
            <person name="Daum C."/>
            <person name="Floudas D."/>
            <person name="Sun H."/>
            <person name="Yadav J.S."/>
            <person name="Pangilinan J."/>
            <person name="Larsson K.H."/>
            <person name="Matsuura K."/>
            <person name="Barry K."/>
            <person name="Labutti K."/>
            <person name="Kuo R."/>
            <person name="Ohm R.A."/>
            <person name="Bhattacharya S.S."/>
            <person name="Shirouzu T."/>
            <person name="Yoshinaga Y."/>
            <person name="Martin F.M."/>
            <person name="Grigoriev I.V."/>
            <person name="Hibbett D.S."/>
        </authorList>
    </citation>
    <scope>NUCLEOTIDE SEQUENCE [LARGE SCALE GENOMIC DNA]</scope>
    <source>
        <strain evidence="4 5">HHB9708</strain>
    </source>
</reference>
<evidence type="ECO:0000313" key="5">
    <source>
        <dbReference type="Proteomes" id="UP000076722"/>
    </source>
</evidence>
<accession>A0A164NZZ2</accession>
<feature type="region of interest" description="Disordered" evidence="1">
    <location>
        <begin position="838"/>
        <end position="884"/>
    </location>
</feature>
<keyword evidence="2" id="KW-0472">Membrane</keyword>
<organism evidence="4 5">
    <name type="scientific">Sistotremastrum niveocremeum HHB9708</name>
    <dbReference type="NCBI Taxonomy" id="1314777"/>
    <lineage>
        <taxon>Eukaryota</taxon>
        <taxon>Fungi</taxon>
        <taxon>Dikarya</taxon>
        <taxon>Basidiomycota</taxon>
        <taxon>Agaricomycotina</taxon>
        <taxon>Agaricomycetes</taxon>
        <taxon>Sistotremastrales</taxon>
        <taxon>Sistotremastraceae</taxon>
        <taxon>Sertulicium</taxon>
        <taxon>Sertulicium niveocremeum</taxon>
    </lineage>
</organism>
<dbReference type="Proteomes" id="UP000076722">
    <property type="component" value="Unassembled WGS sequence"/>
</dbReference>
<dbReference type="AlphaFoldDB" id="A0A164NZZ2"/>
<evidence type="ECO:0000313" key="4">
    <source>
        <dbReference type="EMBL" id="KZS88217.1"/>
    </source>
</evidence>
<dbReference type="EMBL" id="KV419439">
    <property type="protein sequence ID" value="KZS88217.1"/>
    <property type="molecule type" value="Genomic_DNA"/>
</dbReference>
<evidence type="ECO:0000259" key="3">
    <source>
        <dbReference type="Pfam" id="PF20153"/>
    </source>
</evidence>
<proteinExistence type="predicted"/>
<sequence length="884" mass="99099">MSVPILPSSSSEQPPNPQTDVDLHSMTSLLTGQFSKLIATVEKLNVTMEGQKSTMDEVKNTLVNHGKKFDILTRDAEKNDLPYDEKDLDDEITCAALYELILAKTKEKTDEWNGTIDVTLIFIALFSAVLTAFLVPATQALLPNSNAADRSSVVCPKSTMGAQVDSKARGVKLERKGPLAYRENGTSGRVDQTPHGDPISTPSALHWRLHDRPTVPAVESFALVQWRSHYSAGDLGMRSHSGFGYRGYHDRYDISRALAYPIKLIAGGKWLGQCIVSAGRLVGRSVASGGKWIGRYLASGGKWLGPSFTSRAKWIGQSIVSGGDHIRRFSASGGNRIGSFIVFGGKRIGDAILLLLALVYVVVYGGFHLAITAFYSLIYLGPRLRELDLVVVAQRAMVMITFSSILDQLRMSRWPTGTWATRSQELWLKILKLHAVLTVIGKMVISPRLKEILPTMVVVVVILLQPVVWLMWTLGMALEWTRDQRVHLECNSMTMLMEVYLELMAETSEPGILERTTASFSLSQWVRYGGGTMDELWTVRTRLMASHTSFRVRETMNRQFARLSLWFSQRQREPEEVRSGRAREDQAREKNEEVRVIELTKFLVGQRTDEISRHFAPTRKNCTEILNLLSLPFDEFIAKCLCDRNIDVGNHRKIFHYSVAHCLNLLRVGKSHDVARILSHVDLFSAVRSFVLVDNYYSPYDRVVKPIIGDRRAEALRFLAEFLSTRRDWSDVDSGGAAAVFLIAAGSPPQFTSDIDLSPIIGHIGRHPSWKNWREASDTFIEYLMQCDISALSERNGVQESLQRCVDRSFRDKDGVLCSSSEETRLAAETLLDQHQALFTPPSSPSRHSASINDAEDISRLSDQSPSPDISDLDQEPSRRRLNL</sequence>
<feature type="transmembrane region" description="Helical" evidence="2">
    <location>
        <begin position="452"/>
        <end position="472"/>
    </location>
</feature>
<keyword evidence="5" id="KW-1185">Reference proteome</keyword>
<protein>
    <recommendedName>
        <fullName evidence="3">DUF6535 domain-containing protein</fullName>
    </recommendedName>
</protein>
<gene>
    <name evidence="4" type="ORF">SISNIDRAFT_532514</name>
</gene>
<feature type="transmembrane region" description="Helical" evidence="2">
    <location>
        <begin position="387"/>
        <end position="406"/>
    </location>
</feature>
<feature type="domain" description="DUF6535" evidence="3">
    <location>
        <begin position="102"/>
        <end position="148"/>
    </location>
</feature>
<evidence type="ECO:0000256" key="1">
    <source>
        <dbReference type="SAM" id="MobiDB-lite"/>
    </source>
</evidence>
<name>A0A164NZZ2_9AGAM</name>